<dbReference type="InterPro" id="IPR001138">
    <property type="entry name" value="Zn2Cys6_DnaBD"/>
</dbReference>
<evidence type="ECO:0000259" key="7">
    <source>
        <dbReference type="PROSITE" id="PS50048"/>
    </source>
</evidence>
<dbReference type="InterPro" id="IPR021858">
    <property type="entry name" value="Fun_TF"/>
</dbReference>
<evidence type="ECO:0000256" key="5">
    <source>
        <dbReference type="ARBA" id="ARBA00023163"/>
    </source>
</evidence>
<dbReference type="PANTHER" id="PTHR36206">
    <property type="entry name" value="ASPERCRYPTIN BIOSYNTHESIS CLUSTER-SPECIFIC TRANSCRIPTION REGULATOR ATNN-RELATED"/>
    <property type="match status" value="1"/>
</dbReference>
<sequence>MLPVVKNTRKAKVKSGCRTCKTRKVKCDEARPACKRCVTTGRVCDGYGIWGGGGRAYHERYVVEPTGALYTHVVSRPRAAPPVLVLHPQEQECFEWFKYRTSIRVPTSYAAGFWNTLIFQSSVQEPAVLNAVLALGSYHMNGGSTAQSHQIEKTKAGWSAEEKFTLQHYVEAMRHLSPHFARKGKASTRVALIACFLFVSFELFRGHFEATRLHLDNGFKILEESRSLFPTVAGGICVRACMDSIDDWIVEAILRIQLQSGILRYTHTYPYRNILSTRLDLPSSAFQSVHEAWQHLSPLLSEAMALTQQARLYVPSRGSSGTPFPPARMLDAQARIQAGLHQWLPQFSAFYEGLQEATFAEEQRDRRLPFAIHAMATIMANTCLSRGDESAFDSCTADFALLLHQLTSLRRRDPALSPFTAPAMDMSRAIVDMGWIPPLYFTAMKCRVRRVRVQAIRLLESTAHREGLWDSQVAARIARKVMELEEQQQVEEFGVGAAEEDFPLCSPPTPEELALPTPPGGHRLCSVEILLPGEPLESILLGCRWAWPSERREAMWEYAMATQRWTDVTLV</sequence>
<dbReference type="Gene3D" id="4.10.240.10">
    <property type="entry name" value="Zn(2)-C6 fungal-type DNA-binding domain"/>
    <property type="match status" value="1"/>
</dbReference>
<dbReference type="InterPro" id="IPR036864">
    <property type="entry name" value="Zn2-C6_fun-type_DNA-bd_sf"/>
</dbReference>
<dbReference type="GO" id="GO:0000981">
    <property type="term" value="F:DNA-binding transcription factor activity, RNA polymerase II-specific"/>
    <property type="evidence" value="ECO:0007669"/>
    <property type="project" value="InterPro"/>
</dbReference>
<keyword evidence="4" id="KW-0238">DNA-binding</keyword>
<dbReference type="STRING" id="1051616.A0A3M9Y3S2"/>
<organism evidence="8 9">
    <name type="scientific">Verticillium nonalfalfae</name>
    <dbReference type="NCBI Taxonomy" id="1051616"/>
    <lineage>
        <taxon>Eukaryota</taxon>
        <taxon>Fungi</taxon>
        <taxon>Dikarya</taxon>
        <taxon>Ascomycota</taxon>
        <taxon>Pezizomycotina</taxon>
        <taxon>Sordariomycetes</taxon>
        <taxon>Hypocreomycetidae</taxon>
        <taxon>Glomerellales</taxon>
        <taxon>Plectosphaerellaceae</taxon>
        <taxon>Verticillium</taxon>
    </lineage>
</organism>
<name>A0A3M9Y3S2_9PEZI</name>
<dbReference type="PANTHER" id="PTHR36206:SF16">
    <property type="entry name" value="TRANSCRIPTION FACTOR DOMAIN-CONTAINING PROTEIN-RELATED"/>
    <property type="match status" value="1"/>
</dbReference>
<dbReference type="CDD" id="cd00067">
    <property type="entry name" value="GAL4"/>
    <property type="match status" value="1"/>
</dbReference>
<dbReference type="InterPro" id="IPR052360">
    <property type="entry name" value="Transcr_Regulatory_Proteins"/>
</dbReference>
<dbReference type="PROSITE" id="PS50048">
    <property type="entry name" value="ZN2_CY6_FUNGAL_2"/>
    <property type="match status" value="1"/>
</dbReference>
<keyword evidence="3" id="KW-0805">Transcription regulation</keyword>
<evidence type="ECO:0000313" key="9">
    <source>
        <dbReference type="Proteomes" id="UP000267145"/>
    </source>
</evidence>
<evidence type="ECO:0000256" key="3">
    <source>
        <dbReference type="ARBA" id="ARBA00023015"/>
    </source>
</evidence>
<evidence type="ECO:0000256" key="1">
    <source>
        <dbReference type="ARBA" id="ARBA00022723"/>
    </source>
</evidence>
<keyword evidence="2" id="KW-0862">Zinc</keyword>
<protein>
    <recommendedName>
        <fullName evidence="7">Zn(2)-C6 fungal-type domain-containing protein</fullName>
    </recommendedName>
</protein>
<proteinExistence type="predicted"/>
<dbReference type="PROSITE" id="PS00463">
    <property type="entry name" value="ZN2_CY6_FUNGAL_1"/>
    <property type="match status" value="1"/>
</dbReference>
<gene>
    <name evidence="8" type="ORF">D7B24_009470</name>
</gene>
<dbReference type="Pfam" id="PF00172">
    <property type="entry name" value="Zn_clus"/>
    <property type="match status" value="1"/>
</dbReference>
<keyword evidence="5" id="KW-0804">Transcription</keyword>
<dbReference type="EMBL" id="RBVV01000095">
    <property type="protein sequence ID" value="RNJ54712.1"/>
    <property type="molecule type" value="Genomic_DNA"/>
</dbReference>
<keyword evidence="1" id="KW-0479">Metal-binding</keyword>
<dbReference type="SUPFAM" id="SSF57701">
    <property type="entry name" value="Zn2/Cys6 DNA-binding domain"/>
    <property type="match status" value="1"/>
</dbReference>
<feature type="domain" description="Zn(2)-C6 fungal-type" evidence="7">
    <location>
        <begin position="16"/>
        <end position="44"/>
    </location>
</feature>
<reference evidence="8 9" key="1">
    <citation type="submission" date="2018-10" db="EMBL/GenBank/DDBJ databases">
        <title>Genome sequence of Verticillium nonalfalfae VnAa140.</title>
        <authorList>
            <person name="Stajich J.E."/>
            <person name="Kasson M.T."/>
        </authorList>
    </citation>
    <scope>NUCLEOTIDE SEQUENCE [LARGE SCALE GENOMIC DNA]</scope>
    <source>
        <strain evidence="8 9">VnAa140</strain>
    </source>
</reference>
<dbReference type="RefSeq" id="XP_028492870.1">
    <property type="nucleotide sequence ID" value="XM_028643543.1"/>
</dbReference>
<dbReference type="GeneID" id="39613159"/>
<dbReference type="GO" id="GO:0003677">
    <property type="term" value="F:DNA binding"/>
    <property type="evidence" value="ECO:0007669"/>
    <property type="project" value="UniProtKB-KW"/>
</dbReference>
<evidence type="ECO:0000256" key="4">
    <source>
        <dbReference type="ARBA" id="ARBA00023125"/>
    </source>
</evidence>
<evidence type="ECO:0000256" key="6">
    <source>
        <dbReference type="ARBA" id="ARBA00023242"/>
    </source>
</evidence>
<evidence type="ECO:0000256" key="2">
    <source>
        <dbReference type="ARBA" id="ARBA00022833"/>
    </source>
</evidence>
<dbReference type="SMART" id="SM00066">
    <property type="entry name" value="GAL4"/>
    <property type="match status" value="1"/>
</dbReference>
<keyword evidence="6" id="KW-0539">Nucleus</keyword>
<evidence type="ECO:0000313" key="8">
    <source>
        <dbReference type="EMBL" id="RNJ54712.1"/>
    </source>
</evidence>
<accession>A0A3M9Y3S2</accession>
<dbReference type="Pfam" id="PF11951">
    <property type="entry name" value="Fungal_trans_2"/>
    <property type="match status" value="1"/>
</dbReference>
<dbReference type="Proteomes" id="UP000267145">
    <property type="component" value="Unassembled WGS sequence"/>
</dbReference>
<keyword evidence="9" id="KW-1185">Reference proteome</keyword>
<dbReference type="GO" id="GO:0008270">
    <property type="term" value="F:zinc ion binding"/>
    <property type="evidence" value="ECO:0007669"/>
    <property type="project" value="InterPro"/>
</dbReference>
<comment type="caution">
    <text evidence="8">The sequence shown here is derived from an EMBL/GenBank/DDBJ whole genome shotgun (WGS) entry which is preliminary data.</text>
</comment>
<dbReference type="AlphaFoldDB" id="A0A3M9Y3S2"/>